<gene>
    <name evidence="3" type="ORF">ETSY1_14765</name>
</gene>
<keyword evidence="4" id="KW-1185">Reference proteome</keyword>
<dbReference type="EMBL" id="AZHW01000439">
    <property type="protein sequence ID" value="ETW99518.1"/>
    <property type="molecule type" value="Genomic_DNA"/>
</dbReference>
<organism evidence="3 4">
    <name type="scientific">Entotheonella factor</name>
    <dbReference type="NCBI Taxonomy" id="1429438"/>
    <lineage>
        <taxon>Bacteria</taxon>
        <taxon>Pseudomonadati</taxon>
        <taxon>Nitrospinota/Tectimicrobiota group</taxon>
        <taxon>Candidatus Tectimicrobiota</taxon>
        <taxon>Candidatus Entotheonellia</taxon>
        <taxon>Candidatus Entotheonellales</taxon>
        <taxon>Candidatus Entotheonellaceae</taxon>
        <taxon>Candidatus Entotheonella</taxon>
    </lineage>
</organism>
<evidence type="ECO:0008006" key="5">
    <source>
        <dbReference type="Google" id="ProtNLM"/>
    </source>
</evidence>
<dbReference type="HOGENOM" id="CLU_147162_11_2_7"/>
<keyword evidence="2" id="KW-1277">Toxin-antitoxin system</keyword>
<dbReference type="AlphaFoldDB" id="W4LN39"/>
<dbReference type="NCBIfam" id="TIGR02385">
    <property type="entry name" value="RelE_StbE"/>
    <property type="match status" value="1"/>
</dbReference>
<evidence type="ECO:0000313" key="3">
    <source>
        <dbReference type="EMBL" id="ETW99518.1"/>
    </source>
</evidence>
<evidence type="ECO:0000256" key="1">
    <source>
        <dbReference type="ARBA" id="ARBA00006226"/>
    </source>
</evidence>
<dbReference type="PANTHER" id="PTHR33755:SF6">
    <property type="entry name" value="PLASMID STABILIZATION SYSTEM PROTEIN"/>
    <property type="match status" value="1"/>
</dbReference>
<comment type="similarity">
    <text evidence="1">Belongs to the RelE toxin family.</text>
</comment>
<dbReference type="Pfam" id="PF05016">
    <property type="entry name" value="ParE_toxin"/>
    <property type="match status" value="1"/>
</dbReference>
<dbReference type="PANTHER" id="PTHR33755">
    <property type="entry name" value="TOXIN PARE1-RELATED"/>
    <property type="match status" value="1"/>
</dbReference>
<name>W4LN39_ENTF1</name>
<evidence type="ECO:0000313" key="4">
    <source>
        <dbReference type="Proteomes" id="UP000019141"/>
    </source>
</evidence>
<dbReference type="Proteomes" id="UP000019141">
    <property type="component" value="Unassembled WGS sequence"/>
</dbReference>
<dbReference type="InterPro" id="IPR035093">
    <property type="entry name" value="RelE/ParE_toxin_dom_sf"/>
</dbReference>
<dbReference type="InterPro" id="IPR051803">
    <property type="entry name" value="TA_system_RelE-like_toxin"/>
</dbReference>
<evidence type="ECO:0000256" key="2">
    <source>
        <dbReference type="ARBA" id="ARBA00022649"/>
    </source>
</evidence>
<dbReference type="InterPro" id="IPR007712">
    <property type="entry name" value="RelE/ParE_toxin"/>
</dbReference>
<accession>W4LN39</accession>
<comment type="caution">
    <text evidence="3">The sequence shown here is derived from an EMBL/GenBank/DDBJ whole genome shotgun (WGS) entry which is preliminary data.</text>
</comment>
<proteinExistence type="inferred from homology"/>
<dbReference type="Gene3D" id="3.30.2310.20">
    <property type="entry name" value="RelE-like"/>
    <property type="match status" value="1"/>
</dbReference>
<protein>
    <recommendedName>
        <fullName evidence="5">Toxin Y4kP</fullName>
    </recommendedName>
</protein>
<reference evidence="3 4" key="1">
    <citation type="journal article" date="2014" name="Nature">
        <title>An environmental bacterial taxon with a large and distinct metabolic repertoire.</title>
        <authorList>
            <person name="Wilson M.C."/>
            <person name="Mori T."/>
            <person name="Ruckert C."/>
            <person name="Uria A.R."/>
            <person name="Helf M.J."/>
            <person name="Takada K."/>
            <person name="Gernert C."/>
            <person name="Steffens U.A."/>
            <person name="Heycke N."/>
            <person name="Schmitt S."/>
            <person name="Rinke C."/>
            <person name="Helfrich E.J."/>
            <person name="Brachmann A.O."/>
            <person name="Gurgui C."/>
            <person name="Wakimoto T."/>
            <person name="Kracht M."/>
            <person name="Crusemann M."/>
            <person name="Hentschel U."/>
            <person name="Abe I."/>
            <person name="Matsunaga S."/>
            <person name="Kalinowski J."/>
            <person name="Takeyama H."/>
            <person name="Piel J."/>
        </authorList>
    </citation>
    <scope>NUCLEOTIDE SEQUENCE [LARGE SCALE GENOMIC DNA]</scope>
    <source>
        <strain evidence="4">TSY1</strain>
    </source>
</reference>
<sequence length="96" mass="11223">MRIFWEEDAEEDLDKIFEYILEDNPQAVLRMVDRIRQAVQRLIEHPHLGRAGRVADTRELVISGTPYLVPYQVLDDRIVILRVLHGARQWPEGFAG</sequence>